<name>A0ABP1PPR1_9HEXA</name>
<reference evidence="2 3" key="1">
    <citation type="submission" date="2024-08" db="EMBL/GenBank/DDBJ databases">
        <authorList>
            <person name="Cucini C."/>
            <person name="Frati F."/>
        </authorList>
    </citation>
    <scope>NUCLEOTIDE SEQUENCE [LARGE SCALE GENOMIC DNA]</scope>
</reference>
<keyword evidence="1" id="KW-1133">Transmembrane helix</keyword>
<keyword evidence="1" id="KW-0812">Transmembrane</keyword>
<feature type="transmembrane region" description="Helical" evidence="1">
    <location>
        <begin position="419"/>
        <end position="436"/>
    </location>
</feature>
<keyword evidence="3" id="KW-1185">Reference proteome</keyword>
<proteinExistence type="predicted"/>
<organism evidence="2 3">
    <name type="scientific">Orchesella dallaii</name>
    <dbReference type="NCBI Taxonomy" id="48710"/>
    <lineage>
        <taxon>Eukaryota</taxon>
        <taxon>Metazoa</taxon>
        <taxon>Ecdysozoa</taxon>
        <taxon>Arthropoda</taxon>
        <taxon>Hexapoda</taxon>
        <taxon>Collembola</taxon>
        <taxon>Entomobryomorpha</taxon>
        <taxon>Entomobryoidea</taxon>
        <taxon>Orchesellidae</taxon>
        <taxon>Orchesellinae</taxon>
        <taxon>Orchesella</taxon>
    </lineage>
</organism>
<comment type="caution">
    <text evidence="2">The sequence shown here is derived from an EMBL/GenBank/DDBJ whole genome shotgun (WGS) entry which is preliminary data.</text>
</comment>
<dbReference type="InterPro" id="IPR027417">
    <property type="entry name" value="P-loop_NTPase"/>
</dbReference>
<dbReference type="Proteomes" id="UP001642540">
    <property type="component" value="Unassembled WGS sequence"/>
</dbReference>
<keyword evidence="1" id="KW-0472">Membrane</keyword>
<gene>
    <name evidence="2" type="ORF">ODALV1_LOCUS2386</name>
</gene>
<dbReference type="EMBL" id="CAXLJM020000007">
    <property type="protein sequence ID" value="CAL8072899.1"/>
    <property type="molecule type" value="Genomic_DNA"/>
</dbReference>
<evidence type="ECO:0000256" key="1">
    <source>
        <dbReference type="SAM" id="Phobius"/>
    </source>
</evidence>
<accession>A0ABP1PPR1</accession>
<sequence length="486" mass="56344">MLKIDTQILHHFRSRRGKEGISEPSNINLESLKISIMNRVKKHEFDDDSEDEENNIPMDSEAVMKEIQRLYNAKEIGLRVVLKSLGVSFSSMLKTPRQKITVLLVGSHYSAKEKFLDLYFNEPQQNEFVSKVNYEKLDRIFITQGNQRRILTGETVLDYCPHLAQLGNVPGLKNYLTTEITSRKTKSLVSFILAPENVDMLDNDLGVDENNNIQYPVKVQRAMRTLAEAADLIFIFFDPTGKTPPSKTLKPFEDLWEDYHPKMHLLLAKASEIECNEATREATLAQVVQQVWKHPQVQRIGYVPQIFCPNLTDRIRDEEQLWNIIQQTADKSIDRALFQLEKDATLIQNQLTLRLEKNHNAKNKGIGPTTATTFAFLFICVLVILWVLEFSDIYCKALLVPQSQRWTLVCEEIKANKSLCFSFFFIVAISLFRPILRNHTLILTEDEEKLLNRRIRFAHHALYRKEAMQKLYTKPFDPNTSYVYSQ</sequence>
<protein>
    <submittedName>
        <fullName evidence="2">Uncharacterized protein</fullName>
    </submittedName>
</protein>
<evidence type="ECO:0000313" key="3">
    <source>
        <dbReference type="Proteomes" id="UP001642540"/>
    </source>
</evidence>
<feature type="transmembrane region" description="Helical" evidence="1">
    <location>
        <begin position="374"/>
        <end position="399"/>
    </location>
</feature>
<evidence type="ECO:0000313" key="2">
    <source>
        <dbReference type="EMBL" id="CAL8072899.1"/>
    </source>
</evidence>
<dbReference type="Gene3D" id="3.40.50.300">
    <property type="entry name" value="P-loop containing nucleotide triphosphate hydrolases"/>
    <property type="match status" value="1"/>
</dbReference>